<dbReference type="SMART" id="SM00987">
    <property type="entry name" value="UreE_C"/>
    <property type="match status" value="1"/>
</dbReference>
<evidence type="ECO:0000256" key="9">
    <source>
        <dbReference type="HAMAP-Rule" id="MF_00148"/>
    </source>
</evidence>
<dbReference type="GO" id="GO:0097510">
    <property type="term" value="P:base-excision repair, AP site formation via deaminated base removal"/>
    <property type="evidence" value="ECO:0007669"/>
    <property type="project" value="TreeGrafter"/>
</dbReference>
<dbReference type="InterPro" id="IPR002043">
    <property type="entry name" value="UDG_fam1"/>
</dbReference>
<protein>
    <recommendedName>
        <fullName evidence="5 9">Uracil-DNA glycosylase</fullName>
        <shortName evidence="9">UDG</shortName>
        <ecNumber evidence="4 9">3.2.2.27</ecNumber>
    </recommendedName>
</protein>
<feature type="active site" description="Proton acceptor" evidence="9 10">
    <location>
        <position position="65"/>
    </location>
</feature>
<dbReference type="STRING" id="1224947.SAMN05216480_11654"/>
<evidence type="ECO:0000256" key="8">
    <source>
        <dbReference type="ARBA" id="ARBA00023204"/>
    </source>
</evidence>
<dbReference type="EMBL" id="FPBK01000016">
    <property type="protein sequence ID" value="SFU72380.1"/>
    <property type="molecule type" value="Genomic_DNA"/>
</dbReference>
<dbReference type="InterPro" id="IPR018085">
    <property type="entry name" value="Ura-DNA_Glyclase_AS"/>
</dbReference>
<evidence type="ECO:0000256" key="4">
    <source>
        <dbReference type="ARBA" id="ARBA00012030"/>
    </source>
</evidence>
<evidence type="ECO:0000313" key="14">
    <source>
        <dbReference type="Proteomes" id="UP000199138"/>
    </source>
</evidence>
<keyword evidence="6 9" id="KW-0227">DNA damage</keyword>
<keyword evidence="8 9" id="KW-0234">DNA repair</keyword>
<organism evidence="13 14">
    <name type="scientific">Pustulibacterium marinum</name>
    <dbReference type="NCBI Taxonomy" id="1224947"/>
    <lineage>
        <taxon>Bacteria</taxon>
        <taxon>Pseudomonadati</taxon>
        <taxon>Bacteroidota</taxon>
        <taxon>Flavobacteriia</taxon>
        <taxon>Flavobacteriales</taxon>
        <taxon>Flavobacteriaceae</taxon>
        <taxon>Pustulibacterium</taxon>
    </lineage>
</organism>
<reference evidence="13 14" key="1">
    <citation type="submission" date="2016-10" db="EMBL/GenBank/DDBJ databases">
        <authorList>
            <person name="de Groot N.N."/>
        </authorList>
    </citation>
    <scope>NUCLEOTIDE SEQUENCE [LARGE SCALE GENOMIC DNA]</scope>
    <source>
        <strain evidence="13 14">CGMCC 1.12333</strain>
    </source>
</reference>
<comment type="similarity">
    <text evidence="3 9 11">Belongs to the uracil-DNA glycosylase (UDG) superfamily. UNG family.</text>
</comment>
<dbReference type="NCBIfam" id="NF003588">
    <property type="entry name" value="PRK05254.1-1"/>
    <property type="match status" value="1"/>
</dbReference>
<dbReference type="InterPro" id="IPR005122">
    <property type="entry name" value="Uracil-DNA_glycosylase-like"/>
</dbReference>
<dbReference type="GO" id="GO:0005737">
    <property type="term" value="C:cytoplasm"/>
    <property type="evidence" value="ECO:0007669"/>
    <property type="project" value="UniProtKB-SubCell"/>
</dbReference>
<evidence type="ECO:0000256" key="6">
    <source>
        <dbReference type="ARBA" id="ARBA00022763"/>
    </source>
</evidence>
<evidence type="ECO:0000313" key="13">
    <source>
        <dbReference type="EMBL" id="SFU72380.1"/>
    </source>
</evidence>
<keyword evidence="9" id="KW-0963">Cytoplasm</keyword>
<comment type="catalytic activity">
    <reaction evidence="1 9 11">
        <text>Hydrolyzes single-stranded DNA or mismatched double-stranded DNA and polynucleotides, releasing free uracil.</text>
        <dbReference type="EC" id="3.2.2.27"/>
    </reaction>
</comment>
<name>A0A1I7IHI0_9FLAO</name>
<dbReference type="CDD" id="cd10027">
    <property type="entry name" value="UDG-F1-like"/>
    <property type="match status" value="1"/>
</dbReference>
<dbReference type="AlphaFoldDB" id="A0A1I7IHI0"/>
<evidence type="ECO:0000256" key="1">
    <source>
        <dbReference type="ARBA" id="ARBA00001400"/>
    </source>
</evidence>
<dbReference type="EC" id="3.2.2.27" evidence="4 9"/>
<dbReference type="Proteomes" id="UP000199138">
    <property type="component" value="Unassembled WGS sequence"/>
</dbReference>
<comment type="subcellular location">
    <subcellularLocation>
        <location evidence="9">Cytoplasm</location>
    </subcellularLocation>
</comment>
<dbReference type="NCBIfam" id="NF003592">
    <property type="entry name" value="PRK05254.1-5"/>
    <property type="match status" value="1"/>
</dbReference>
<dbReference type="NCBIfam" id="NF003591">
    <property type="entry name" value="PRK05254.1-4"/>
    <property type="match status" value="1"/>
</dbReference>
<keyword evidence="14" id="KW-1185">Reference proteome</keyword>
<dbReference type="PANTHER" id="PTHR11264">
    <property type="entry name" value="URACIL-DNA GLYCOSYLASE"/>
    <property type="match status" value="1"/>
</dbReference>
<evidence type="ECO:0000256" key="3">
    <source>
        <dbReference type="ARBA" id="ARBA00008184"/>
    </source>
</evidence>
<dbReference type="NCBIfam" id="NF003589">
    <property type="entry name" value="PRK05254.1-2"/>
    <property type="match status" value="1"/>
</dbReference>
<comment type="function">
    <text evidence="2 9 11">Excises uracil residues from the DNA which can arise as a result of misincorporation of dUMP residues by DNA polymerase or due to deamination of cytosine.</text>
</comment>
<dbReference type="Gene3D" id="3.40.470.10">
    <property type="entry name" value="Uracil-DNA glycosylase-like domain"/>
    <property type="match status" value="1"/>
</dbReference>
<dbReference type="PROSITE" id="PS00130">
    <property type="entry name" value="U_DNA_GLYCOSYLASE"/>
    <property type="match status" value="1"/>
</dbReference>
<dbReference type="InterPro" id="IPR036895">
    <property type="entry name" value="Uracil-DNA_glycosylase-like_sf"/>
</dbReference>
<dbReference type="FunFam" id="3.40.470.10:FF:000001">
    <property type="entry name" value="Uracil-DNA glycosylase"/>
    <property type="match status" value="1"/>
</dbReference>
<dbReference type="RefSeq" id="WP_093026234.1">
    <property type="nucleotide sequence ID" value="NZ_FPBK01000016.1"/>
</dbReference>
<dbReference type="PANTHER" id="PTHR11264:SF0">
    <property type="entry name" value="URACIL-DNA GLYCOSYLASE"/>
    <property type="match status" value="1"/>
</dbReference>
<dbReference type="Pfam" id="PF03167">
    <property type="entry name" value="UDG"/>
    <property type="match status" value="1"/>
</dbReference>
<gene>
    <name evidence="9" type="primary">ung</name>
    <name evidence="13" type="ORF">SAMN05216480_11654</name>
</gene>
<dbReference type="NCBIfam" id="TIGR00628">
    <property type="entry name" value="ung"/>
    <property type="match status" value="1"/>
</dbReference>
<proteinExistence type="inferred from homology"/>
<feature type="domain" description="Uracil-DNA glycosylase-like" evidence="12">
    <location>
        <begin position="49"/>
        <end position="211"/>
    </location>
</feature>
<evidence type="ECO:0000256" key="2">
    <source>
        <dbReference type="ARBA" id="ARBA00002631"/>
    </source>
</evidence>
<dbReference type="HAMAP" id="MF_00148">
    <property type="entry name" value="UDG"/>
    <property type="match status" value="1"/>
</dbReference>
<evidence type="ECO:0000256" key="5">
    <source>
        <dbReference type="ARBA" id="ARBA00018429"/>
    </source>
</evidence>
<evidence type="ECO:0000256" key="10">
    <source>
        <dbReference type="PROSITE-ProRule" id="PRU10072"/>
    </source>
</evidence>
<accession>A0A1I7IHI0</accession>
<evidence type="ECO:0000256" key="11">
    <source>
        <dbReference type="RuleBase" id="RU003780"/>
    </source>
</evidence>
<evidence type="ECO:0000256" key="7">
    <source>
        <dbReference type="ARBA" id="ARBA00022801"/>
    </source>
</evidence>
<dbReference type="GO" id="GO:0004844">
    <property type="term" value="F:uracil DNA N-glycosylase activity"/>
    <property type="evidence" value="ECO:0007669"/>
    <property type="project" value="UniProtKB-UniRule"/>
</dbReference>
<dbReference type="SMART" id="SM00986">
    <property type="entry name" value="UDG"/>
    <property type="match status" value="1"/>
</dbReference>
<keyword evidence="7 9" id="KW-0378">Hydrolase</keyword>
<dbReference type="SUPFAM" id="SSF52141">
    <property type="entry name" value="Uracil-DNA glycosylase-like"/>
    <property type="match status" value="1"/>
</dbReference>
<sequence>MNVQIDESWKQYLQPEFEKPYFEQLTEFVKQEYQTQTCYPKGKEIFAAFDHCTFENLKVVIIGQDPYHGPNQANGLCFSVHDEIAHPPSLINIFKEIETDLGKPYPKSGNLERWADQGVLLLNATLTVRAHQAGSHQNKGWETFTDAVIKTVSEHKNDVVFLLWGGFAKKKVKLIDTQKHHVLTSGHPSPLSANRGYWFGNQHFSQCNTFLKSKDLETIDW</sequence>
<evidence type="ECO:0000259" key="12">
    <source>
        <dbReference type="SMART" id="SM00986"/>
    </source>
</evidence>
<dbReference type="OrthoDB" id="9804372at2"/>